<dbReference type="EMBL" id="JAGGKP010000001">
    <property type="protein sequence ID" value="MBP1936220.1"/>
    <property type="molecule type" value="Genomic_DNA"/>
</dbReference>
<keyword evidence="1 4" id="KW-0808">Transferase</keyword>
<evidence type="ECO:0000313" key="4">
    <source>
        <dbReference type="EMBL" id="MBP1936220.1"/>
    </source>
</evidence>
<dbReference type="Gene3D" id="3.40.630.30">
    <property type="match status" value="1"/>
</dbReference>
<comment type="caution">
    <text evidence="4">The sequence shown here is derived from an EMBL/GenBank/DDBJ whole genome shotgun (WGS) entry which is preliminary data.</text>
</comment>
<evidence type="ECO:0000256" key="2">
    <source>
        <dbReference type="ARBA" id="ARBA00023315"/>
    </source>
</evidence>
<reference evidence="4 5" key="1">
    <citation type="submission" date="2021-03" db="EMBL/GenBank/DDBJ databases">
        <title>Genomic Encyclopedia of Type Strains, Phase IV (KMG-IV): sequencing the most valuable type-strain genomes for metagenomic binning, comparative biology and taxonomic classification.</title>
        <authorList>
            <person name="Goeker M."/>
        </authorList>
    </citation>
    <scope>NUCLEOTIDE SEQUENCE [LARGE SCALE GENOMIC DNA]</scope>
    <source>
        <strain evidence="4 5">DSM 23491</strain>
    </source>
</reference>
<accession>A0ABS4H278</accession>
<dbReference type="Proteomes" id="UP001519273">
    <property type="component" value="Unassembled WGS sequence"/>
</dbReference>
<evidence type="ECO:0000259" key="3">
    <source>
        <dbReference type="PROSITE" id="PS51186"/>
    </source>
</evidence>
<sequence>MLSIREAQLNDLPEMLDIYNEAIRNLVSTFDLEEQTLEQRTVWFQKYGGKYPLIVAELDSQIVGYCCLSSFREKPAYSRTAELSLYIADGYRGQGIGSTLLKEIIDRAKQLSYHTIIAGITGGNEESVKLHLKYGFEFIGTFREVGYKFGAWRDVMFYQLLLE</sequence>
<feature type="domain" description="N-acetyltransferase" evidence="3">
    <location>
        <begin position="2"/>
        <end position="159"/>
    </location>
</feature>
<dbReference type="EC" id="2.3.1.183" evidence="4"/>
<dbReference type="CDD" id="cd04301">
    <property type="entry name" value="NAT_SF"/>
    <property type="match status" value="1"/>
</dbReference>
<evidence type="ECO:0000313" key="5">
    <source>
        <dbReference type="Proteomes" id="UP001519273"/>
    </source>
</evidence>
<organism evidence="4 5">
    <name type="scientific">Paenibacillus sediminis</name>
    <dbReference type="NCBI Taxonomy" id="664909"/>
    <lineage>
        <taxon>Bacteria</taxon>
        <taxon>Bacillati</taxon>
        <taxon>Bacillota</taxon>
        <taxon>Bacilli</taxon>
        <taxon>Bacillales</taxon>
        <taxon>Paenibacillaceae</taxon>
        <taxon>Paenibacillus</taxon>
    </lineage>
</organism>
<dbReference type="GO" id="GO:0102971">
    <property type="term" value="F:phosphinothricin N-acetyltransferase activity"/>
    <property type="evidence" value="ECO:0007669"/>
    <property type="project" value="UniProtKB-EC"/>
</dbReference>
<dbReference type="InterPro" id="IPR000182">
    <property type="entry name" value="GNAT_dom"/>
</dbReference>
<dbReference type="InterPro" id="IPR016181">
    <property type="entry name" value="Acyl_CoA_acyltransferase"/>
</dbReference>
<gene>
    <name evidence="4" type="ORF">J2Z20_001081</name>
</gene>
<name>A0ABS4H278_9BACL</name>
<dbReference type="RefSeq" id="WP_209846176.1">
    <property type="nucleotide sequence ID" value="NZ_CBCRVE010000002.1"/>
</dbReference>
<dbReference type="PANTHER" id="PTHR43072:SF23">
    <property type="entry name" value="UPF0039 PROTEIN C11D3.02C"/>
    <property type="match status" value="1"/>
</dbReference>
<dbReference type="PANTHER" id="PTHR43072">
    <property type="entry name" value="N-ACETYLTRANSFERASE"/>
    <property type="match status" value="1"/>
</dbReference>
<dbReference type="SUPFAM" id="SSF55729">
    <property type="entry name" value="Acyl-CoA N-acyltransferases (Nat)"/>
    <property type="match status" value="1"/>
</dbReference>
<evidence type="ECO:0000256" key="1">
    <source>
        <dbReference type="ARBA" id="ARBA00022679"/>
    </source>
</evidence>
<protein>
    <submittedName>
        <fullName evidence="4">Phosphinothricin acetyltransferase</fullName>
        <ecNumber evidence="4">2.3.1.183</ecNumber>
    </submittedName>
</protein>
<proteinExistence type="predicted"/>
<keyword evidence="2 4" id="KW-0012">Acyltransferase</keyword>
<dbReference type="PROSITE" id="PS51186">
    <property type="entry name" value="GNAT"/>
    <property type="match status" value="1"/>
</dbReference>
<keyword evidence="5" id="KW-1185">Reference proteome</keyword>
<dbReference type="Pfam" id="PF13420">
    <property type="entry name" value="Acetyltransf_4"/>
    <property type="match status" value="1"/>
</dbReference>